<dbReference type="EMBL" id="BMAT01012712">
    <property type="protein sequence ID" value="GFR97761.1"/>
    <property type="molecule type" value="Genomic_DNA"/>
</dbReference>
<dbReference type="PROSITE" id="PS50088">
    <property type="entry name" value="ANK_REPEAT"/>
    <property type="match status" value="5"/>
</dbReference>
<evidence type="ECO:0000256" key="2">
    <source>
        <dbReference type="ARBA" id="ARBA00023043"/>
    </source>
</evidence>
<feature type="repeat" description="ANK" evidence="3">
    <location>
        <begin position="188"/>
        <end position="214"/>
    </location>
</feature>
<feature type="repeat" description="ANK" evidence="3">
    <location>
        <begin position="88"/>
        <end position="120"/>
    </location>
</feature>
<comment type="caution">
    <text evidence="4">The sequence shown here is derived from an EMBL/GenBank/DDBJ whole genome shotgun (WGS) entry which is preliminary data.</text>
</comment>
<keyword evidence="2 3" id="KW-0040">ANK repeat</keyword>
<dbReference type="Gene3D" id="1.25.40.20">
    <property type="entry name" value="Ankyrin repeat-containing domain"/>
    <property type="match status" value="4"/>
</dbReference>
<dbReference type="PROSITE" id="PS50297">
    <property type="entry name" value="ANK_REP_REGION"/>
    <property type="match status" value="5"/>
</dbReference>
<dbReference type="Pfam" id="PF00023">
    <property type="entry name" value="Ank"/>
    <property type="match status" value="1"/>
</dbReference>
<evidence type="ECO:0000313" key="4">
    <source>
        <dbReference type="EMBL" id="GFR97761.1"/>
    </source>
</evidence>
<feature type="repeat" description="ANK" evidence="3">
    <location>
        <begin position="221"/>
        <end position="253"/>
    </location>
</feature>
<dbReference type="AlphaFoldDB" id="A0AAV4HLT3"/>
<dbReference type="PANTHER" id="PTHR24171">
    <property type="entry name" value="ANKYRIN REPEAT DOMAIN-CONTAINING PROTEIN 39-RELATED"/>
    <property type="match status" value="1"/>
</dbReference>
<proteinExistence type="predicted"/>
<dbReference type="Pfam" id="PF12796">
    <property type="entry name" value="Ank_2"/>
    <property type="match status" value="2"/>
</dbReference>
<dbReference type="SUPFAM" id="SSF48403">
    <property type="entry name" value="Ankyrin repeat"/>
    <property type="match status" value="1"/>
</dbReference>
<keyword evidence="1" id="KW-0677">Repeat</keyword>
<reference evidence="4 5" key="1">
    <citation type="journal article" date="2021" name="Elife">
        <title>Chloroplast acquisition without the gene transfer in kleptoplastic sea slugs, Plakobranchus ocellatus.</title>
        <authorList>
            <person name="Maeda T."/>
            <person name="Takahashi S."/>
            <person name="Yoshida T."/>
            <person name="Shimamura S."/>
            <person name="Takaki Y."/>
            <person name="Nagai Y."/>
            <person name="Toyoda A."/>
            <person name="Suzuki Y."/>
            <person name="Arimoto A."/>
            <person name="Ishii H."/>
            <person name="Satoh N."/>
            <person name="Nishiyama T."/>
            <person name="Hasebe M."/>
            <person name="Maruyama T."/>
            <person name="Minagawa J."/>
            <person name="Obokata J."/>
            <person name="Shigenobu S."/>
        </authorList>
    </citation>
    <scope>NUCLEOTIDE SEQUENCE [LARGE SCALE GENOMIC DNA]</scope>
</reference>
<evidence type="ECO:0000256" key="1">
    <source>
        <dbReference type="ARBA" id="ARBA00022737"/>
    </source>
</evidence>
<sequence length="384" mass="41963">MERCSCCQHGLDRGKNSVPCWSTSGQLLLAIQNCNIIWLKTLLSAPDKDFSIPEGNYMCQAAETGDAGIVLELLAAGANPNEKSVSLCKRRPIHICAEQGFLDCLEVLVSHGAHVNQQDSHKRTALHFAAQQGHEGSIKWLINHGALVDETDTDRYTPLNVAACLGYGRACEFLLALGGADVSNLSNDGWSPLHMATNYGHVEVVRILFSFGASAWGKTLEGETALHMACAKGFTDLAQILLDHGADIESCDNHGATPLHYAIYYGHLEVVYKLLKSGANIDSRSVPASSCPLNLAAVRGDHEMLHLLQRAGYVICPHVAAVMHGRNNISEQYRDEISKFPSLRDLSVWKIRGVLAPNLQSKAMNLPIPLVMKKLVVFHDLKIR</sequence>
<dbReference type="InterPro" id="IPR002110">
    <property type="entry name" value="Ankyrin_rpt"/>
</dbReference>
<accession>A0AAV4HLT3</accession>
<protein>
    <submittedName>
        <fullName evidence="4">Ankyrin</fullName>
    </submittedName>
</protein>
<evidence type="ECO:0000313" key="5">
    <source>
        <dbReference type="Proteomes" id="UP000762676"/>
    </source>
</evidence>
<dbReference type="PANTHER" id="PTHR24171:SF9">
    <property type="entry name" value="ANKYRIN REPEAT DOMAIN-CONTAINING PROTEIN 39"/>
    <property type="match status" value="1"/>
</dbReference>
<keyword evidence="5" id="KW-1185">Reference proteome</keyword>
<dbReference type="PRINTS" id="PR01415">
    <property type="entry name" value="ANKYRIN"/>
</dbReference>
<gene>
    <name evidence="4" type="ORF">ElyMa_006332400</name>
</gene>
<feature type="repeat" description="ANK" evidence="3">
    <location>
        <begin position="254"/>
        <end position="286"/>
    </location>
</feature>
<evidence type="ECO:0000256" key="3">
    <source>
        <dbReference type="PROSITE-ProRule" id="PRU00023"/>
    </source>
</evidence>
<dbReference type="Proteomes" id="UP000762676">
    <property type="component" value="Unassembled WGS sequence"/>
</dbReference>
<dbReference type="InterPro" id="IPR036770">
    <property type="entry name" value="Ankyrin_rpt-contain_sf"/>
</dbReference>
<name>A0AAV4HLT3_9GAST</name>
<dbReference type="SMART" id="SM00248">
    <property type="entry name" value="ANK"/>
    <property type="match status" value="8"/>
</dbReference>
<organism evidence="4 5">
    <name type="scientific">Elysia marginata</name>
    <dbReference type="NCBI Taxonomy" id="1093978"/>
    <lineage>
        <taxon>Eukaryota</taxon>
        <taxon>Metazoa</taxon>
        <taxon>Spiralia</taxon>
        <taxon>Lophotrochozoa</taxon>
        <taxon>Mollusca</taxon>
        <taxon>Gastropoda</taxon>
        <taxon>Heterobranchia</taxon>
        <taxon>Euthyneura</taxon>
        <taxon>Panpulmonata</taxon>
        <taxon>Sacoglossa</taxon>
        <taxon>Placobranchoidea</taxon>
        <taxon>Plakobranchidae</taxon>
        <taxon>Elysia</taxon>
    </lineage>
</organism>
<feature type="repeat" description="ANK" evidence="3">
    <location>
        <begin position="121"/>
        <end position="153"/>
    </location>
</feature>